<evidence type="ECO:0000256" key="1">
    <source>
        <dbReference type="SAM" id="MobiDB-lite"/>
    </source>
</evidence>
<name>A0A975G3R9_9CAUL</name>
<evidence type="ECO:0000313" key="3">
    <source>
        <dbReference type="Proteomes" id="UP000676409"/>
    </source>
</evidence>
<accession>A0A975G3R9</accession>
<keyword evidence="3" id="KW-1185">Reference proteome</keyword>
<evidence type="ECO:0000313" key="2">
    <source>
        <dbReference type="EMBL" id="QUD90009.1"/>
    </source>
</evidence>
<feature type="region of interest" description="Disordered" evidence="1">
    <location>
        <begin position="40"/>
        <end position="68"/>
    </location>
</feature>
<dbReference type="AlphaFoldDB" id="A0A975G3R9"/>
<dbReference type="Proteomes" id="UP000676409">
    <property type="component" value="Chromosome"/>
</dbReference>
<sequence>MALVVCSVGGGAQAQIGGSLRQGLTTALGRAGNAVLATQKQDGGTGVKQVSTAKPSRKLARRQAASDAGVSTYAVPAEKGSAAAAPAAPARPEECASYVLKVVTDPSQSVCSRK</sequence>
<dbReference type="KEGG" id="caul:KCG34_09160"/>
<gene>
    <name evidence="2" type="ORF">KCG34_09160</name>
</gene>
<organism evidence="2 3">
    <name type="scientific">Phenylobacterium montanum</name>
    <dbReference type="NCBI Taxonomy" id="2823693"/>
    <lineage>
        <taxon>Bacteria</taxon>
        <taxon>Pseudomonadati</taxon>
        <taxon>Pseudomonadota</taxon>
        <taxon>Alphaproteobacteria</taxon>
        <taxon>Caulobacterales</taxon>
        <taxon>Caulobacteraceae</taxon>
        <taxon>Phenylobacterium</taxon>
    </lineage>
</organism>
<feature type="compositionally biased region" description="Polar residues" evidence="1">
    <location>
        <begin position="40"/>
        <end position="54"/>
    </location>
</feature>
<reference evidence="2" key="1">
    <citation type="submission" date="2021-04" db="EMBL/GenBank/DDBJ databases">
        <title>The complete genome sequence of Caulobacter sp. S6.</title>
        <authorList>
            <person name="Tang Y."/>
            <person name="Ouyang W."/>
            <person name="Liu Q."/>
            <person name="Huang B."/>
            <person name="Guo Z."/>
            <person name="Lei P."/>
        </authorList>
    </citation>
    <scope>NUCLEOTIDE SEQUENCE</scope>
    <source>
        <strain evidence="2">S6</strain>
    </source>
</reference>
<dbReference type="EMBL" id="CP073078">
    <property type="protein sequence ID" value="QUD90009.1"/>
    <property type="molecule type" value="Genomic_DNA"/>
</dbReference>
<dbReference type="RefSeq" id="WP_211940060.1">
    <property type="nucleotide sequence ID" value="NZ_CP073078.1"/>
</dbReference>
<protein>
    <submittedName>
        <fullName evidence="2">Uncharacterized protein</fullName>
    </submittedName>
</protein>
<proteinExistence type="predicted"/>